<gene>
    <name evidence="1" type="ORF">BXY80_1681</name>
</gene>
<organism evidence="1 2">
    <name type="scientific">Ichthyenterobacterium magnum</name>
    <dbReference type="NCBI Taxonomy" id="1230530"/>
    <lineage>
        <taxon>Bacteria</taxon>
        <taxon>Pseudomonadati</taxon>
        <taxon>Bacteroidota</taxon>
        <taxon>Flavobacteriia</taxon>
        <taxon>Flavobacteriales</taxon>
        <taxon>Flavobacteriaceae</taxon>
        <taxon>Ichthyenterobacterium</taxon>
    </lineage>
</organism>
<keyword evidence="2" id="KW-1185">Reference proteome</keyword>
<dbReference type="RefSeq" id="WP_120200898.1">
    <property type="nucleotide sequence ID" value="NZ_RAQJ01000003.1"/>
</dbReference>
<accession>A0A420DKA3</accession>
<comment type="caution">
    <text evidence="1">The sequence shown here is derived from an EMBL/GenBank/DDBJ whole genome shotgun (WGS) entry which is preliminary data.</text>
</comment>
<reference evidence="1 2" key="1">
    <citation type="submission" date="2018-09" db="EMBL/GenBank/DDBJ databases">
        <title>Genomic Encyclopedia of Archaeal and Bacterial Type Strains, Phase II (KMG-II): from individual species to whole genera.</title>
        <authorList>
            <person name="Goeker M."/>
        </authorList>
    </citation>
    <scope>NUCLEOTIDE SEQUENCE [LARGE SCALE GENOMIC DNA]</scope>
    <source>
        <strain evidence="1 2">DSM 26283</strain>
    </source>
</reference>
<protein>
    <recommendedName>
        <fullName evidence="3">Addiction module component</fullName>
    </recommendedName>
</protein>
<dbReference type="OrthoDB" id="1262144at2"/>
<name>A0A420DKA3_9FLAO</name>
<dbReference type="AlphaFoldDB" id="A0A420DKA3"/>
<evidence type="ECO:0000313" key="2">
    <source>
        <dbReference type="Proteomes" id="UP000284892"/>
    </source>
</evidence>
<dbReference type="Proteomes" id="UP000284892">
    <property type="component" value="Unassembled WGS sequence"/>
</dbReference>
<dbReference type="EMBL" id="RAQJ01000003">
    <property type="protein sequence ID" value="RKE94673.1"/>
    <property type="molecule type" value="Genomic_DNA"/>
</dbReference>
<evidence type="ECO:0000313" key="1">
    <source>
        <dbReference type="EMBL" id="RKE94673.1"/>
    </source>
</evidence>
<sequence>MATVDNIRNGLIDKILSIKNKDFLVALDKIITSSSSESETVELTNEQKIMLEMSEQDIKDGKLISQEAMNKRNLEWLNSI</sequence>
<proteinExistence type="predicted"/>
<evidence type="ECO:0008006" key="3">
    <source>
        <dbReference type="Google" id="ProtNLM"/>
    </source>
</evidence>